<evidence type="ECO:0000259" key="1">
    <source>
        <dbReference type="Pfam" id="PF23673"/>
    </source>
</evidence>
<proteinExistence type="predicted"/>
<feature type="domain" description="DUF7154" evidence="1">
    <location>
        <begin position="2"/>
        <end position="71"/>
    </location>
</feature>
<dbReference type="Pfam" id="PF23673">
    <property type="entry name" value="DUF7154"/>
    <property type="match status" value="1"/>
</dbReference>
<dbReference type="WBParaSite" id="Csp11.Scaffold629.g11712.t1">
    <property type="protein sequence ID" value="Csp11.Scaffold629.g11712.t1"/>
    <property type="gene ID" value="Csp11.Scaffold629.g11712"/>
</dbReference>
<accession>A0A1I7TTT7</accession>
<dbReference type="InterPro" id="IPR055578">
    <property type="entry name" value="DUF7154"/>
</dbReference>
<evidence type="ECO:0000313" key="3">
    <source>
        <dbReference type="WBParaSite" id="Csp11.Scaffold629.g11712.t1"/>
    </source>
</evidence>
<sequence>MDVVKTSLLRWTNNGITDQIGRLNGNDYAVTNSANSGGDWGDWNQDQALYTMTLDYEYSDSKTRTLQIRINQENSTTLNYWPPYDN</sequence>
<name>A0A1I7TTT7_9PELO</name>
<protein>
    <submittedName>
        <fullName evidence="3">Fibrinogen C-terminal domain-containing protein</fullName>
    </submittedName>
</protein>
<dbReference type="Proteomes" id="UP000095282">
    <property type="component" value="Unplaced"/>
</dbReference>
<keyword evidence="2" id="KW-1185">Reference proteome</keyword>
<reference evidence="3" key="1">
    <citation type="submission" date="2016-11" db="UniProtKB">
        <authorList>
            <consortium name="WormBaseParasite"/>
        </authorList>
    </citation>
    <scope>IDENTIFICATION</scope>
</reference>
<dbReference type="AlphaFoldDB" id="A0A1I7TTT7"/>
<organism evidence="2 3">
    <name type="scientific">Caenorhabditis tropicalis</name>
    <dbReference type="NCBI Taxonomy" id="1561998"/>
    <lineage>
        <taxon>Eukaryota</taxon>
        <taxon>Metazoa</taxon>
        <taxon>Ecdysozoa</taxon>
        <taxon>Nematoda</taxon>
        <taxon>Chromadorea</taxon>
        <taxon>Rhabditida</taxon>
        <taxon>Rhabditina</taxon>
        <taxon>Rhabditomorpha</taxon>
        <taxon>Rhabditoidea</taxon>
        <taxon>Rhabditidae</taxon>
        <taxon>Peloderinae</taxon>
        <taxon>Caenorhabditis</taxon>
    </lineage>
</organism>
<evidence type="ECO:0000313" key="2">
    <source>
        <dbReference type="Proteomes" id="UP000095282"/>
    </source>
</evidence>